<dbReference type="InterPro" id="IPR052033">
    <property type="entry name" value="Glutaryl-CoA_DH_mitochondrial"/>
</dbReference>
<keyword evidence="6 11" id="KW-0560">Oxidoreductase</keyword>
<dbReference type="SUPFAM" id="SSF47203">
    <property type="entry name" value="Acyl-CoA dehydrogenase C-terminal domain-like"/>
    <property type="match status" value="1"/>
</dbReference>
<dbReference type="PANTHER" id="PTHR42807">
    <property type="entry name" value="GLUTARYL-COA DEHYDROGENASE, MITOCHONDRIAL"/>
    <property type="match status" value="1"/>
</dbReference>
<dbReference type="EMBL" id="BAABDT010000001">
    <property type="protein sequence ID" value="GAA3725169.1"/>
    <property type="molecule type" value="Genomic_DNA"/>
</dbReference>
<dbReference type="InterPro" id="IPR013786">
    <property type="entry name" value="AcylCoA_DH/ox_N"/>
</dbReference>
<comment type="pathway">
    <text evidence="8">Amino-acid metabolism; tryptophan metabolism.</text>
</comment>
<dbReference type="InterPro" id="IPR006091">
    <property type="entry name" value="Acyl-CoA_Oxase/DH_mid-dom"/>
</dbReference>
<evidence type="ECO:0000259" key="14">
    <source>
        <dbReference type="Pfam" id="PF02771"/>
    </source>
</evidence>
<evidence type="ECO:0000256" key="2">
    <source>
        <dbReference type="ARBA" id="ARBA00009347"/>
    </source>
</evidence>
<evidence type="ECO:0000256" key="4">
    <source>
        <dbReference type="ARBA" id="ARBA00022827"/>
    </source>
</evidence>
<protein>
    <recommendedName>
        <fullName evidence="9">glutaryl-CoA dehydrogenase (ETF)</fullName>
        <ecNumber evidence="9">1.3.8.6</ecNumber>
    </recommendedName>
</protein>
<evidence type="ECO:0000256" key="5">
    <source>
        <dbReference type="ARBA" id="ARBA00022946"/>
    </source>
</evidence>
<dbReference type="InterPro" id="IPR037069">
    <property type="entry name" value="AcylCoA_DH/ox_N_sf"/>
</dbReference>
<dbReference type="InterPro" id="IPR006089">
    <property type="entry name" value="Acyl-CoA_DH_CS"/>
</dbReference>
<dbReference type="InterPro" id="IPR009100">
    <property type="entry name" value="AcylCoA_DH/oxidase_NM_dom_sf"/>
</dbReference>
<evidence type="ECO:0000259" key="13">
    <source>
        <dbReference type="Pfam" id="PF02770"/>
    </source>
</evidence>
<feature type="domain" description="Acyl-CoA dehydrogenase/oxidase C-terminal" evidence="12">
    <location>
        <begin position="254"/>
        <end position="399"/>
    </location>
</feature>
<dbReference type="Gene3D" id="2.40.110.10">
    <property type="entry name" value="Butyryl-CoA Dehydrogenase, subunit A, domain 2"/>
    <property type="match status" value="1"/>
</dbReference>
<keyword evidence="4 11" id="KW-0274">FAD</keyword>
<evidence type="ECO:0000256" key="10">
    <source>
        <dbReference type="ARBA" id="ARBA00049493"/>
    </source>
</evidence>
<comment type="cofactor">
    <cofactor evidence="1 11">
        <name>FAD</name>
        <dbReference type="ChEBI" id="CHEBI:57692"/>
    </cofactor>
</comment>
<feature type="domain" description="Acyl-CoA oxidase/dehydrogenase middle" evidence="13">
    <location>
        <begin position="151"/>
        <end position="242"/>
    </location>
</feature>
<organism evidence="15 16">
    <name type="scientific">Flavobacterium ginsengisoli</name>
    <dbReference type="NCBI Taxonomy" id="871694"/>
    <lineage>
        <taxon>Bacteria</taxon>
        <taxon>Pseudomonadati</taxon>
        <taxon>Bacteroidota</taxon>
        <taxon>Flavobacteriia</taxon>
        <taxon>Flavobacteriales</taxon>
        <taxon>Flavobacteriaceae</taxon>
        <taxon>Flavobacterium</taxon>
    </lineage>
</organism>
<dbReference type="Proteomes" id="UP001501367">
    <property type="component" value="Unassembled WGS sequence"/>
</dbReference>
<dbReference type="InterPro" id="IPR009075">
    <property type="entry name" value="AcylCo_DH/oxidase_C"/>
</dbReference>
<dbReference type="Gene3D" id="1.10.540.10">
    <property type="entry name" value="Acyl-CoA dehydrogenase/oxidase, N-terminal domain"/>
    <property type="match status" value="1"/>
</dbReference>
<evidence type="ECO:0000256" key="7">
    <source>
        <dbReference type="ARBA" id="ARBA00037899"/>
    </source>
</evidence>
<dbReference type="PANTHER" id="PTHR42807:SF1">
    <property type="entry name" value="GLUTARYL-COA DEHYDROGENASE, MITOCHONDRIAL"/>
    <property type="match status" value="1"/>
</dbReference>
<dbReference type="InterPro" id="IPR036250">
    <property type="entry name" value="AcylCo_DH-like_C"/>
</dbReference>
<dbReference type="PROSITE" id="PS00073">
    <property type="entry name" value="ACYL_COA_DH_2"/>
    <property type="match status" value="1"/>
</dbReference>
<keyword evidence="5" id="KW-0809">Transit peptide</keyword>
<evidence type="ECO:0000256" key="9">
    <source>
        <dbReference type="ARBA" id="ARBA00039033"/>
    </source>
</evidence>
<evidence type="ECO:0000313" key="15">
    <source>
        <dbReference type="EMBL" id="GAA3725169.1"/>
    </source>
</evidence>
<comment type="similarity">
    <text evidence="2 11">Belongs to the acyl-CoA dehydrogenase family.</text>
</comment>
<comment type="caution">
    <text evidence="15">The sequence shown here is derived from an EMBL/GenBank/DDBJ whole genome shotgun (WGS) entry which is preliminary data.</text>
</comment>
<dbReference type="SUPFAM" id="SSF56645">
    <property type="entry name" value="Acyl-CoA dehydrogenase NM domain-like"/>
    <property type="match status" value="1"/>
</dbReference>
<keyword evidence="3 11" id="KW-0285">Flavoprotein</keyword>
<comment type="pathway">
    <text evidence="7">Amino-acid metabolism; lysine degradation.</text>
</comment>
<comment type="catalytic activity">
    <reaction evidence="10">
        <text>glutaryl-CoA + oxidized [electron-transfer flavoprotein] + 2 H(+) = (2E)-butenoyl-CoA + reduced [electron-transfer flavoprotein] + CO2</text>
        <dbReference type="Rhea" id="RHEA:13389"/>
        <dbReference type="Rhea" id="RHEA-COMP:10685"/>
        <dbReference type="Rhea" id="RHEA-COMP:10686"/>
        <dbReference type="ChEBI" id="CHEBI:15378"/>
        <dbReference type="ChEBI" id="CHEBI:16526"/>
        <dbReference type="ChEBI" id="CHEBI:57332"/>
        <dbReference type="ChEBI" id="CHEBI:57378"/>
        <dbReference type="ChEBI" id="CHEBI:57692"/>
        <dbReference type="ChEBI" id="CHEBI:58307"/>
        <dbReference type="EC" id="1.3.8.6"/>
    </reaction>
</comment>
<accession>A0ABP7EVS1</accession>
<dbReference type="Pfam" id="PF02771">
    <property type="entry name" value="Acyl-CoA_dh_N"/>
    <property type="match status" value="1"/>
</dbReference>
<feature type="domain" description="Acyl-CoA dehydrogenase/oxidase N-terminal" evidence="14">
    <location>
        <begin position="35"/>
        <end position="147"/>
    </location>
</feature>
<reference evidence="16" key="1">
    <citation type="journal article" date="2019" name="Int. J. Syst. Evol. Microbiol.">
        <title>The Global Catalogue of Microorganisms (GCM) 10K type strain sequencing project: providing services to taxonomists for standard genome sequencing and annotation.</title>
        <authorList>
            <consortium name="The Broad Institute Genomics Platform"/>
            <consortium name="The Broad Institute Genome Sequencing Center for Infectious Disease"/>
            <person name="Wu L."/>
            <person name="Ma J."/>
        </authorList>
    </citation>
    <scope>NUCLEOTIDE SEQUENCE [LARGE SCALE GENOMIC DNA]</scope>
    <source>
        <strain evidence="16">JCM 17336</strain>
    </source>
</reference>
<evidence type="ECO:0000259" key="12">
    <source>
        <dbReference type="Pfam" id="PF00441"/>
    </source>
</evidence>
<proteinExistence type="inferred from homology"/>
<name>A0ABP7EVS1_9FLAO</name>
<evidence type="ECO:0000256" key="11">
    <source>
        <dbReference type="RuleBase" id="RU362125"/>
    </source>
</evidence>
<evidence type="ECO:0000256" key="3">
    <source>
        <dbReference type="ARBA" id="ARBA00022630"/>
    </source>
</evidence>
<sequence>MLYLYYVNLFAKKLYNMKPDLFQSPDYYNLDDLLTEEHKLVRESARAWVKREVSPIIEEYAQKAEFPKQIIKGLGEIGGFGPYIPVEYGGAGLDQISYGLIMQEIERGDSGVRSTSSVQSSLVMYPIWKYGNEEQRMKYLPKLATGEFIGCFGLTEPDHGSDPGSMITNFKDMGDHYLLNGAKMWISNAPFADIAIVWAKNEEGRIHGLIVERGMEGFTTPETHNKWSLRASATGELIFDNVKVPKENLLPNKSGLGAPLGCLDSARYGIAWGAIGAAMDCYDTALRYSKERIQFGKPIGGTQLQQKKLAEMITEITKAQLLTWRLGVLRNEGRATTAQISMAKRNNVNMAITIAREARQMLGGMGITGEYSIMRHMMNLESVITYEGTHDIHLLITGMDVTGIPAFK</sequence>
<gene>
    <name evidence="15" type="ORF">GCM10022422_02940</name>
</gene>
<evidence type="ECO:0000256" key="1">
    <source>
        <dbReference type="ARBA" id="ARBA00001974"/>
    </source>
</evidence>
<dbReference type="InterPro" id="IPR046373">
    <property type="entry name" value="Acyl-CoA_Oxase/DH_mid-dom_sf"/>
</dbReference>
<dbReference type="Gene3D" id="1.20.140.10">
    <property type="entry name" value="Butyryl-CoA Dehydrogenase, subunit A, domain 3"/>
    <property type="match status" value="1"/>
</dbReference>
<dbReference type="Pfam" id="PF02770">
    <property type="entry name" value="Acyl-CoA_dh_M"/>
    <property type="match status" value="1"/>
</dbReference>
<dbReference type="EC" id="1.3.8.6" evidence="9"/>
<evidence type="ECO:0000256" key="8">
    <source>
        <dbReference type="ARBA" id="ARBA00037927"/>
    </source>
</evidence>
<dbReference type="Pfam" id="PF00441">
    <property type="entry name" value="Acyl-CoA_dh_1"/>
    <property type="match status" value="1"/>
</dbReference>
<keyword evidence="16" id="KW-1185">Reference proteome</keyword>
<evidence type="ECO:0000313" key="16">
    <source>
        <dbReference type="Proteomes" id="UP001501367"/>
    </source>
</evidence>
<evidence type="ECO:0000256" key="6">
    <source>
        <dbReference type="ARBA" id="ARBA00023002"/>
    </source>
</evidence>